<feature type="region of interest" description="Disordered" evidence="4">
    <location>
        <begin position="1"/>
        <end position="41"/>
    </location>
</feature>
<dbReference type="InterPro" id="IPR008271">
    <property type="entry name" value="Ser/Thr_kinase_AS"/>
</dbReference>
<feature type="compositionally biased region" description="Basic and acidic residues" evidence="4">
    <location>
        <begin position="1"/>
        <end position="12"/>
    </location>
</feature>
<dbReference type="EMBL" id="LLZZ01000126">
    <property type="protein sequence ID" value="KTB02151.1"/>
    <property type="molecule type" value="Genomic_DNA"/>
</dbReference>
<dbReference type="AlphaFoldDB" id="A0A0W0CRC2"/>
<dbReference type="Proteomes" id="UP000054886">
    <property type="component" value="Unassembled WGS sequence"/>
</dbReference>
<dbReference type="GO" id="GO:0005737">
    <property type="term" value="C:cytoplasm"/>
    <property type="evidence" value="ECO:0007669"/>
    <property type="project" value="TreeGrafter"/>
</dbReference>
<evidence type="ECO:0000313" key="6">
    <source>
        <dbReference type="EMBL" id="KTB02151.1"/>
    </source>
</evidence>
<dbReference type="Gene3D" id="1.10.510.10">
    <property type="entry name" value="Transferase(Phosphotransferase) domain 1"/>
    <property type="match status" value="1"/>
</dbReference>
<evidence type="ECO:0000256" key="2">
    <source>
        <dbReference type="ARBA" id="ARBA00022840"/>
    </source>
</evidence>
<dbReference type="GO" id="GO:0005524">
    <property type="term" value="F:ATP binding"/>
    <property type="evidence" value="ECO:0007669"/>
    <property type="project" value="UniProtKB-UniRule"/>
</dbReference>
<keyword evidence="6" id="KW-0418">Kinase</keyword>
<reference evidence="6 7" key="1">
    <citation type="submission" date="2015-10" db="EMBL/GenBank/DDBJ databases">
        <title>Draft genomes sequences of Candida glabrata isolates 1A, 1B, 2A, 2B, 3A and 3B.</title>
        <authorList>
            <person name="Haavelsrud O.E."/>
            <person name="Gaustad P."/>
        </authorList>
    </citation>
    <scope>NUCLEOTIDE SEQUENCE [LARGE SCALE GENOMIC DNA]</scope>
    <source>
        <strain evidence="6">910700640</strain>
    </source>
</reference>
<dbReference type="VEuPathDB" id="FungiDB:GVI51_K11385"/>
<dbReference type="GO" id="GO:0035556">
    <property type="term" value="P:intracellular signal transduction"/>
    <property type="evidence" value="ECO:0007669"/>
    <property type="project" value="TreeGrafter"/>
</dbReference>
<dbReference type="PROSITE" id="PS50011">
    <property type="entry name" value="PROTEIN_KINASE_DOM"/>
    <property type="match status" value="1"/>
</dbReference>
<evidence type="ECO:0000256" key="4">
    <source>
        <dbReference type="SAM" id="MobiDB-lite"/>
    </source>
</evidence>
<dbReference type="VEuPathDB" id="FungiDB:GWK60_K11319"/>
<sequence length="538" mass="60613">MSEQYLHNDPKTPRIPQTGFDIPEGTMTGFNGTSEGNTSVAGSIDELTSRDTNVSEFGASVPDITMNTEVGADETEDVKVVTPLSVSIPTFENVATLPTPMVYSPMSPAVLNKSPQAIKSTEMKINIPKRRAQYKPNLDGLIGSKPIRIISEVVPTPDTAQQRVISLPTVSEETTTENDKFPIHHDGTALADDSNSQEDDMVLLGYRIGEYTKALQWRKVKTIGVGNFSDVLLYESIDQNDPELLQVAVKRIRYPQELKDIRNRSANFDELLGRLDNSLTREISVLNSLNHPCIVKLFGVNDPLFIESCRPLYDMLKLRQKLVPCNLIMSYCVGGDLLAAMAQCSGNLDRWLIQRLFTEILLGVKYLHEHNIIHRDLKLENILLKVPLGNIRSLKDKDIYYEHSFVEIADFGLCKKIEPDELCTARCGSEDYVSPEILMGVPYDGHLSDTWAMGVILYSLLEDRLPFDPLPGASIRQKNRPTAHRIARFEWKWHKMIEDDSSAKEIVNNTLTRKNQRWNCNDIFNSAFIQEIVGSLQF</sequence>
<dbReference type="InterPro" id="IPR017441">
    <property type="entry name" value="Protein_kinase_ATP_BS"/>
</dbReference>
<dbReference type="GO" id="GO:0004674">
    <property type="term" value="F:protein serine/threonine kinase activity"/>
    <property type="evidence" value="ECO:0007669"/>
    <property type="project" value="TreeGrafter"/>
</dbReference>
<accession>A0A0W0CRC2</accession>
<name>A0A0W0CRC2_CANGB</name>
<dbReference type="VEuPathDB" id="FungiDB:CAGL0K11550g"/>
<dbReference type="SMART" id="SM00220">
    <property type="entry name" value="S_TKc"/>
    <property type="match status" value="1"/>
</dbReference>
<dbReference type="InterPro" id="IPR016240">
    <property type="entry name" value="Ser/Thr_kin_YKL116c_prd"/>
</dbReference>
<dbReference type="PANTHER" id="PTHR24346">
    <property type="entry name" value="MAP/MICROTUBULE AFFINITY-REGULATING KINASE"/>
    <property type="match status" value="1"/>
</dbReference>
<evidence type="ECO:0000313" key="7">
    <source>
        <dbReference type="Proteomes" id="UP000054886"/>
    </source>
</evidence>
<keyword evidence="6" id="KW-0808">Transferase</keyword>
<dbReference type="PROSITE" id="PS00107">
    <property type="entry name" value="PROTEIN_KINASE_ATP"/>
    <property type="match status" value="1"/>
</dbReference>
<feature type="compositionally biased region" description="Basic and acidic residues" evidence="4">
    <location>
        <begin position="177"/>
        <end position="187"/>
    </location>
</feature>
<dbReference type="GO" id="GO:0000122">
    <property type="term" value="P:negative regulation of transcription by RNA polymerase II"/>
    <property type="evidence" value="ECO:0007669"/>
    <property type="project" value="EnsemblFungi"/>
</dbReference>
<dbReference type="SUPFAM" id="SSF56112">
    <property type="entry name" value="Protein kinase-like (PK-like)"/>
    <property type="match status" value="1"/>
</dbReference>
<feature type="region of interest" description="Disordered" evidence="4">
    <location>
        <begin position="171"/>
        <end position="194"/>
    </location>
</feature>
<evidence type="ECO:0000259" key="5">
    <source>
        <dbReference type="PROSITE" id="PS50011"/>
    </source>
</evidence>
<comment type="caution">
    <text evidence="6">The sequence shown here is derived from an EMBL/GenBank/DDBJ whole genome shotgun (WGS) entry which is preliminary data.</text>
</comment>
<gene>
    <name evidence="6" type="ORF">AO440_003737</name>
</gene>
<keyword evidence="2 3" id="KW-0067">ATP-binding</keyword>
<organism evidence="6 7">
    <name type="scientific">Candida glabrata</name>
    <name type="common">Yeast</name>
    <name type="synonym">Torulopsis glabrata</name>
    <dbReference type="NCBI Taxonomy" id="5478"/>
    <lineage>
        <taxon>Eukaryota</taxon>
        <taxon>Fungi</taxon>
        <taxon>Dikarya</taxon>
        <taxon>Ascomycota</taxon>
        <taxon>Saccharomycotina</taxon>
        <taxon>Saccharomycetes</taxon>
        <taxon>Saccharomycetales</taxon>
        <taxon>Saccharomycetaceae</taxon>
        <taxon>Nakaseomyces</taxon>
    </lineage>
</organism>
<feature type="compositionally biased region" description="Polar residues" evidence="4">
    <location>
        <begin position="28"/>
        <end position="41"/>
    </location>
</feature>
<evidence type="ECO:0000256" key="3">
    <source>
        <dbReference type="PROSITE-ProRule" id="PRU10141"/>
    </source>
</evidence>
<dbReference type="PROSITE" id="PS00108">
    <property type="entry name" value="PROTEIN_KINASE_ST"/>
    <property type="match status" value="1"/>
</dbReference>
<evidence type="ECO:0000256" key="1">
    <source>
        <dbReference type="ARBA" id="ARBA00022741"/>
    </source>
</evidence>
<feature type="domain" description="Protein kinase" evidence="5">
    <location>
        <begin position="217"/>
        <end position="529"/>
    </location>
</feature>
<dbReference type="InterPro" id="IPR011009">
    <property type="entry name" value="Kinase-like_dom_sf"/>
</dbReference>
<keyword evidence="1 3" id="KW-0547">Nucleotide-binding</keyword>
<dbReference type="Pfam" id="PF00069">
    <property type="entry name" value="Pkinase"/>
    <property type="match status" value="1"/>
</dbReference>
<proteinExistence type="predicted"/>
<protein>
    <submittedName>
        <fullName evidence="6">Serine/threonine-protein kinase PRR1</fullName>
    </submittedName>
</protein>
<dbReference type="InterPro" id="IPR000719">
    <property type="entry name" value="Prot_kinase_dom"/>
</dbReference>
<dbReference type="GO" id="GO:0031138">
    <property type="term" value="P:negative regulation of conjugation with cellular fusion"/>
    <property type="evidence" value="ECO:0007669"/>
    <property type="project" value="EnsemblFungi"/>
</dbReference>
<dbReference type="PIRSF" id="PIRSF000609">
    <property type="entry name" value="Ser/Thr_PK_YKL116c_prd"/>
    <property type="match status" value="1"/>
</dbReference>
<dbReference type="PANTHER" id="PTHR24346:SF30">
    <property type="entry name" value="MATERNAL EMBRYONIC LEUCINE ZIPPER KINASE"/>
    <property type="match status" value="1"/>
</dbReference>
<feature type="binding site" evidence="3">
    <location>
        <position position="250"/>
    </location>
    <ligand>
        <name>ATP</name>
        <dbReference type="ChEBI" id="CHEBI:30616"/>
    </ligand>
</feature>
<dbReference type="VEuPathDB" id="FungiDB:B1J91_K11550g"/>